<dbReference type="PANTHER" id="PTHR46796:SF14">
    <property type="entry name" value="TRANSCRIPTIONAL REGULATORY PROTEIN"/>
    <property type="match status" value="1"/>
</dbReference>
<evidence type="ECO:0000256" key="1">
    <source>
        <dbReference type="ARBA" id="ARBA00023015"/>
    </source>
</evidence>
<reference evidence="5 6" key="1">
    <citation type="submission" date="2010-04" db="EMBL/GenBank/DDBJ databases">
        <title>The genome of Herbaspirillum seropedicae SmR1, an endophytic, nitrogen-fixing, plant-growth promoting beta-Proteobacteria.</title>
        <authorList>
            <person name="Pedrosa F.O."/>
            <person name="Monteiro R.A."/>
            <person name="Wassem R."/>
            <person name="Cruz L.M."/>
            <person name="Ayub R.A."/>
            <person name="Colauto N.B."/>
            <person name="Fernandez M.A."/>
            <person name="Fungaro M.H.P."/>
            <person name="Grisard E.C."/>
            <person name="Hungria M."/>
            <person name="Madeira H.M.F."/>
            <person name="Nodari R.O."/>
            <person name="Osaku C.A."/>
            <person name="Petzl-Erler M.L."/>
            <person name="Terenzi H."/>
            <person name="Vieira L.G.E."/>
            <person name="Almeida M.I.M."/>
            <person name="Alves L.R."/>
            <person name="Arantes O.M.N."/>
            <person name="Balsanelli E."/>
            <person name="Barcellos F.G."/>
            <person name="Baura V.A."/>
            <person name="Binde D.R."/>
            <person name="Campo R.J."/>
            <person name="Chubatsu L.S."/>
            <person name="Chueire L.M.O."/>
            <person name="Ciferri R.R."/>
            <person name="Correa L.C."/>
            <person name="da Conceicao Silva J.L."/>
            <person name="Dabul A.N.G."/>
            <person name="Dambros B.P."/>
            <person name="Faoro H."/>
            <person name="Favetti A."/>
            <person name="Friedermann G."/>
            <person name="Furlaneto M.C."/>
            <person name="Gasques L.S."/>
            <person name="Gimenes C.C.T."/>
            <person name="Gioppo N.M.R."/>
            <person name="Glienke-Blanco C."/>
            <person name="Godoy L.P."/>
            <person name="Guerra M.P."/>
            <person name="Karp S."/>
            <person name="Kava-Cordeiro V."/>
            <person name="Margarido V.P."/>
            <person name="Mathioni S.M."/>
            <person name="Menck-Soares M.A."/>
            <person name="Murace N.K."/>
            <person name="Nicolas M.F."/>
            <person name="Oliveira C.E.C."/>
            <person name="Pagnan N.A.B."/>
            <person name="Pamphile J.A."/>
            <person name="Patussi E.V."/>
            <person name="Pereira L.F.P."/>
            <person name="Pereira-Ferrari L."/>
            <person name="Pinto F.G.S."/>
            <person name="Precoma C."/>
            <person name="Prioli A.J."/>
            <person name="Prioli S.M.A.P."/>
            <person name="Raittz R.T."/>
            <person name="Ramos H.J.O."/>
            <person name="Ribeiro E.M.S.F."/>
            <person name="Rigo L.U."/>
            <person name="Rocha C.L.M.S.C."/>
            <person name="Rocha S.N."/>
            <person name="Santos K."/>
            <person name="Satori D."/>
            <person name="Silva A.G."/>
            <person name="Simao R.C.G."/>
            <person name="Soares M.A.M."/>
            <person name="Souza E.M."/>
            <person name="Steffens M.B.R."/>
            <person name="Steindel M."/>
            <person name="Tadra-Sfeir M.Z."/>
            <person name="Takahashi E.K."/>
            <person name="Torres R.A."/>
            <person name="Valle J.S."/>
            <person name="Vernal J.I."/>
            <person name="Vilas-Boas L.A."/>
            <person name="Watanabe M.A.E."/>
            <person name="Weiss V.A."/>
            <person name="Yates M.A."/>
            <person name="Souza E.M."/>
        </authorList>
    </citation>
    <scope>NUCLEOTIDE SEQUENCE [LARGE SCALE GENOMIC DNA]</scope>
    <source>
        <strain evidence="5 6">SmR1</strain>
    </source>
</reference>
<feature type="domain" description="HTH araC/xylS-type" evidence="4">
    <location>
        <begin position="194"/>
        <end position="292"/>
    </location>
</feature>
<dbReference type="InterPro" id="IPR018060">
    <property type="entry name" value="HTH_AraC"/>
</dbReference>
<dbReference type="PANTHER" id="PTHR46796">
    <property type="entry name" value="HTH-TYPE TRANSCRIPTIONAL ACTIVATOR RHAS-RELATED"/>
    <property type="match status" value="1"/>
</dbReference>
<dbReference type="InterPro" id="IPR020449">
    <property type="entry name" value="Tscrpt_reg_AraC-type_HTH"/>
</dbReference>
<evidence type="ECO:0000259" key="4">
    <source>
        <dbReference type="PROSITE" id="PS01124"/>
    </source>
</evidence>
<dbReference type="STRING" id="757424.Hsero_4515"/>
<dbReference type="InterPro" id="IPR009057">
    <property type="entry name" value="Homeodomain-like_sf"/>
</dbReference>
<dbReference type="HOGENOM" id="CLU_000445_88_4_4"/>
<dbReference type="PRINTS" id="PR00032">
    <property type="entry name" value="HTHARAC"/>
</dbReference>
<protein>
    <submittedName>
        <fullName evidence="5">AraC family transcription regulator protein</fullName>
    </submittedName>
</protein>
<dbReference type="GO" id="GO:0043565">
    <property type="term" value="F:sequence-specific DNA binding"/>
    <property type="evidence" value="ECO:0007669"/>
    <property type="project" value="InterPro"/>
</dbReference>
<name>D8IWU4_HERSS</name>
<gene>
    <name evidence="5" type="ordered locus">Hsero_4515</name>
</gene>
<keyword evidence="2" id="KW-0238">DNA-binding</keyword>
<proteinExistence type="predicted"/>
<keyword evidence="1" id="KW-0805">Transcription regulation</keyword>
<dbReference type="EMBL" id="CP002039">
    <property type="protein sequence ID" value="ADJ65981.1"/>
    <property type="molecule type" value="Genomic_DNA"/>
</dbReference>
<evidence type="ECO:0000313" key="5">
    <source>
        <dbReference type="EMBL" id="ADJ65981.1"/>
    </source>
</evidence>
<dbReference type="AlphaFoldDB" id="D8IWU4"/>
<dbReference type="PROSITE" id="PS01124">
    <property type="entry name" value="HTH_ARAC_FAMILY_2"/>
    <property type="match status" value="1"/>
</dbReference>
<dbReference type="eggNOG" id="COG2207">
    <property type="taxonomic scope" value="Bacteria"/>
</dbReference>
<evidence type="ECO:0000256" key="3">
    <source>
        <dbReference type="ARBA" id="ARBA00023163"/>
    </source>
</evidence>
<dbReference type="Proteomes" id="UP000000329">
    <property type="component" value="Chromosome"/>
</dbReference>
<sequence length="294" mass="32523">MQDSPSRFMKLIPLQHGMALVHAAQAQPQARVPAPVIEIPGADAWSVIVQLQDFREHKLWRGQRLVHAGAHRRGEVAVTDLREQWRCQHLSGYENVRLLVPRTAMEELGEEIARPVGELRPVQGAADPVLFHLAQAMLPAARTAGAAGAASVASETLFLDSMMLALTTHLWQRYGQQSSRPASAAGRLAGWQEARVRDFMLSHLAQRLSLAEIAAQSGLSRAHFSRAFKQSFGLSPHAWLQQQRIALACRLLHEGGKSMTTIALECGFSDQSHFSRVFKQVQGMGPAAWLRRRS</sequence>
<organism evidence="5 6">
    <name type="scientific">Herbaspirillum seropedicae (strain SmR1)</name>
    <dbReference type="NCBI Taxonomy" id="757424"/>
    <lineage>
        <taxon>Bacteria</taxon>
        <taxon>Pseudomonadati</taxon>
        <taxon>Pseudomonadota</taxon>
        <taxon>Betaproteobacteria</taxon>
        <taxon>Burkholderiales</taxon>
        <taxon>Oxalobacteraceae</taxon>
        <taxon>Herbaspirillum</taxon>
    </lineage>
</organism>
<keyword evidence="6" id="KW-1185">Reference proteome</keyword>
<dbReference type="Pfam" id="PF12833">
    <property type="entry name" value="HTH_18"/>
    <property type="match status" value="1"/>
</dbReference>
<keyword evidence="3" id="KW-0804">Transcription</keyword>
<evidence type="ECO:0000256" key="2">
    <source>
        <dbReference type="ARBA" id="ARBA00023125"/>
    </source>
</evidence>
<accession>D8IWU4</accession>
<dbReference type="GO" id="GO:0003700">
    <property type="term" value="F:DNA-binding transcription factor activity"/>
    <property type="evidence" value="ECO:0007669"/>
    <property type="project" value="InterPro"/>
</dbReference>
<dbReference type="SMART" id="SM00342">
    <property type="entry name" value="HTH_ARAC"/>
    <property type="match status" value="1"/>
</dbReference>
<dbReference type="Gene3D" id="1.10.10.60">
    <property type="entry name" value="Homeodomain-like"/>
    <property type="match status" value="2"/>
</dbReference>
<dbReference type="KEGG" id="hse:Hsero_4515"/>
<dbReference type="SUPFAM" id="SSF46689">
    <property type="entry name" value="Homeodomain-like"/>
    <property type="match status" value="2"/>
</dbReference>
<evidence type="ECO:0000313" key="6">
    <source>
        <dbReference type="Proteomes" id="UP000000329"/>
    </source>
</evidence>
<dbReference type="InterPro" id="IPR050204">
    <property type="entry name" value="AraC_XylS_family_regulators"/>
</dbReference>